<accession>A0AA88J4N1</accession>
<dbReference type="Proteomes" id="UP001187415">
    <property type="component" value="Unassembled WGS sequence"/>
</dbReference>
<feature type="region of interest" description="Disordered" evidence="1">
    <location>
        <begin position="1"/>
        <end position="46"/>
    </location>
</feature>
<evidence type="ECO:0000256" key="1">
    <source>
        <dbReference type="SAM" id="MobiDB-lite"/>
    </source>
</evidence>
<dbReference type="EMBL" id="JAUPFM010000020">
    <property type="protein sequence ID" value="KAK2819185.1"/>
    <property type="molecule type" value="Genomic_DNA"/>
</dbReference>
<evidence type="ECO:0000313" key="3">
    <source>
        <dbReference type="Proteomes" id="UP001187415"/>
    </source>
</evidence>
<dbReference type="AlphaFoldDB" id="A0AA88J4N1"/>
<organism evidence="2 3">
    <name type="scientific">Channa striata</name>
    <name type="common">Snakehead murrel</name>
    <name type="synonym">Ophicephalus striatus</name>
    <dbReference type="NCBI Taxonomy" id="64152"/>
    <lineage>
        <taxon>Eukaryota</taxon>
        <taxon>Metazoa</taxon>
        <taxon>Chordata</taxon>
        <taxon>Craniata</taxon>
        <taxon>Vertebrata</taxon>
        <taxon>Euteleostomi</taxon>
        <taxon>Actinopterygii</taxon>
        <taxon>Neopterygii</taxon>
        <taxon>Teleostei</taxon>
        <taxon>Neoteleostei</taxon>
        <taxon>Acanthomorphata</taxon>
        <taxon>Anabantaria</taxon>
        <taxon>Anabantiformes</taxon>
        <taxon>Channoidei</taxon>
        <taxon>Channidae</taxon>
        <taxon>Channa</taxon>
    </lineage>
</organism>
<proteinExistence type="predicted"/>
<sequence length="265" mass="28848">MPQRGEVEAGLRGSHQLVHDRLSQSARQRQRAAGRESQSREEGRLVTQHCAHGKFRTPEPRCSSVPTNHPSESLAGVMGVGAGVWCKHAAADKQIMLSLCCHGWQHTQRGAGALPERRLHPFSQGGGEGEHEGGLVLIVHGSQTPPPLLAGMHTAPVGGEREKKIGGGGNKQTHRGEVIRERKEFKECQTVCVSTVCDEDELMVADISSRYLSHKLVSQSPLAVQPLVPDVIRETVATLSIRTEKYRGIPVRLELVSDLELWPGG</sequence>
<keyword evidence="3" id="KW-1185">Reference proteome</keyword>
<protein>
    <submittedName>
        <fullName evidence="2">Uncharacterized protein</fullName>
    </submittedName>
</protein>
<reference evidence="2" key="1">
    <citation type="submission" date="2023-07" db="EMBL/GenBank/DDBJ databases">
        <title>Chromosome-level Genome Assembly of Striped Snakehead (Channa striata).</title>
        <authorList>
            <person name="Liu H."/>
        </authorList>
    </citation>
    <scope>NUCLEOTIDE SEQUENCE</scope>
    <source>
        <strain evidence="2">Gz</strain>
        <tissue evidence="2">Muscle</tissue>
    </source>
</reference>
<comment type="caution">
    <text evidence="2">The sequence shown here is derived from an EMBL/GenBank/DDBJ whole genome shotgun (WGS) entry which is preliminary data.</text>
</comment>
<gene>
    <name evidence="2" type="ORF">Q5P01_024746</name>
</gene>
<name>A0AA88J4N1_CHASR</name>
<evidence type="ECO:0000313" key="2">
    <source>
        <dbReference type="EMBL" id="KAK2819185.1"/>
    </source>
</evidence>
<feature type="compositionally biased region" description="Basic and acidic residues" evidence="1">
    <location>
        <begin position="33"/>
        <end position="44"/>
    </location>
</feature>